<evidence type="ECO:0000256" key="6">
    <source>
        <dbReference type="ARBA" id="ARBA00023136"/>
    </source>
</evidence>
<accession>A0A1N7NDF1</accession>
<keyword evidence="11" id="KW-1185">Reference proteome</keyword>
<feature type="domain" description="TRAP C4-dicarboxylate transport system permease DctM subunit" evidence="9">
    <location>
        <begin position="11"/>
        <end position="426"/>
    </location>
</feature>
<evidence type="ECO:0000256" key="3">
    <source>
        <dbReference type="ARBA" id="ARBA00022519"/>
    </source>
</evidence>
<evidence type="ECO:0000256" key="7">
    <source>
        <dbReference type="RuleBase" id="RU369079"/>
    </source>
</evidence>
<dbReference type="Proteomes" id="UP000186141">
    <property type="component" value="Unassembled WGS sequence"/>
</dbReference>
<feature type="transmembrane region" description="Helical" evidence="8">
    <location>
        <begin position="281"/>
        <end position="301"/>
    </location>
</feature>
<feature type="transmembrane region" description="Helical" evidence="8">
    <location>
        <begin position="220"/>
        <end position="244"/>
    </location>
</feature>
<dbReference type="PANTHER" id="PTHR33362">
    <property type="entry name" value="SIALIC ACID TRAP TRANSPORTER PERMEASE PROTEIN SIAT-RELATED"/>
    <property type="match status" value="1"/>
</dbReference>
<dbReference type="STRING" id="1086013.SAMN05421774_103309"/>
<feature type="transmembrane region" description="Helical" evidence="8">
    <location>
        <begin position="141"/>
        <end position="165"/>
    </location>
</feature>
<dbReference type="OrthoDB" id="9790209at2"/>
<evidence type="ECO:0000256" key="8">
    <source>
        <dbReference type="SAM" id="Phobius"/>
    </source>
</evidence>
<feature type="transmembrane region" description="Helical" evidence="8">
    <location>
        <begin position="99"/>
        <end position="120"/>
    </location>
</feature>
<feature type="transmembrane region" description="Helical" evidence="8">
    <location>
        <begin position="346"/>
        <end position="369"/>
    </location>
</feature>
<dbReference type="Pfam" id="PF06808">
    <property type="entry name" value="DctM"/>
    <property type="match status" value="1"/>
</dbReference>
<evidence type="ECO:0000256" key="1">
    <source>
        <dbReference type="ARBA" id="ARBA00004429"/>
    </source>
</evidence>
<evidence type="ECO:0000313" key="10">
    <source>
        <dbReference type="EMBL" id="SIS96322.1"/>
    </source>
</evidence>
<keyword evidence="7" id="KW-0813">Transport</keyword>
<reference evidence="10 11" key="1">
    <citation type="submission" date="2017-01" db="EMBL/GenBank/DDBJ databases">
        <authorList>
            <person name="Mah S.A."/>
            <person name="Swanson W.J."/>
            <person name="Moy G.W."/>
            <person name="Vacquier V.D."/>
        </authorList>
    </citation>
    <scope>NUCLEOTIDE SEQUENCE [LARGE SCALE GENOMIC DNA]</scope>
    <source>
        <strain evidence="10 11">DSM 26375</strain>
    </source>
</reference>
<evidence type="ECO:0000313" key="11">
    <source>
        <dbReference type="Proteomes" id="UP000186141"/>
    </source>
</evidence>
<protein>
    <submittedName>
        <fullName evidence="10">TRAP transporter, DctM subunit</fullName>
    </submittedName>
</protein>
<organism evidence="10 11">
    <name type="scientific">Gemmobacter megaterium</name>
    <dbReference type="NCBI Taxonomy" id="1086013"/>
    <lineage>
        <taxon>Bacteria</taxon>
        <taxon>Pseudomonadati</taxon>
        <taxon>Pseudomonadota</taxon>
        <taxon>Alphaproteobacteria</taxon>
        <taxon>Rhodobacterales</taxon>
        <taxon>Paracoccaceae</taxon>
        <taxon>Gemmobacter</taxon>
    </lineage>
</organism>
<dbReference type="GO" id="GO:0022857">
    <property type="term" value="F:transmembrane transporter activity"/>
    <property type="evidence" value="ECO:0007669"/>
    <property type="project" value="UniProtKB-UniRule"/>
</dbReference>
<sequence length="435" mass="45481">MSEIEIGLYFVVFLMTLILLRIPIGFALIAVSFCGIWALMGWRIAWGSLGIIPFHFASNWVLSSVPAFLFMGFICYHAKLTEGLFTAARVWLSGLPGGLAVASIFGCGGFAAVTGSSVACSAAMGKIAVPEMTRYNYDPSLATGTVAAGGTIGALIPPSLIMILYSVMAQAPVGKLFLGGLVVGLITVAAYVTMIIIRVKLNPSLAPRVTEHFPLSVKMAALGKTAPILLIIMGVFGGLFSGLFTPTEAGAIGAFLSCIVALISGRLSLDVIHKASVETIVTTSSILVIAVGASLLTRFLALSGSGDALSDAILGMGAHPLMIIFGVALIYLLLGMFLEPVGAMMLTLPVVLPIVNEAGYSAIWFGVFLTKLLEIGMLSPPIGMNVFVIKGVVDKSISLGTIFRGVSWFIGCDLMIVALVVAFPAIILFLPNLVG</sequence>
<keyword evidence="5 8" id="KW-1133">Transmembrane helix</keyword>
<feature type="transmembrane region" description="Helical" evidence="8">
    <location>
        <begin position="405"/>
        <end position="430"/>
    </location>
</feature>
<feature type="transmembrane region" description="Helical" evidence="8">
    <location>
        <begin position="6"/>
        <end position="39"/>
    </location>
</feature>
<evidence type="ECO:0000256" key="5">
    <source>
        <dbReference type="ARBA" id="ARBA00022989"/>
    </source>
</evidence>
<dbReference type="PIRSF" id="PIRSF006066">
    <property type="entry name" value="HI0050"/>
    <property type="match status" value="1"/>
</dbReference>
<feature type="transmembrane region" description="Helical" evidence="8">
    <location>
        <begin position="60"/>
        <end position="79"/>
    </location>
</feature>
<gene>
    <name evidence="10" type="ORF">SAMN05421774_103309</name>
</gene>
<proteinExistence type="predicted"/>
<comment type="function">
    <text evidence="7">Part of the tripartite ATP-independent periplasmic (TRAP) transport system.</text>
</comment>
<feature type="transmembrane region" description="Helical" evidence="8">
    <location>
        <begin position="177"/>
        <end position="199"/>
    </location>
</feature>
<dbReference type="AlphaFoldDB" id="A0A1N7NDF1"/>
<evidence type="ECO:0000256" key="4">
    <source>
        <dbReference type="ARBA" id="ARBA00022692"/>
    </source>
</evidence>
<dbReference type="EMBL" id="FTOT01000003">
    <property type="protein sequence ID" value="SIS96322.1"/>
    <property type="molecule type" value="Genomic_DNA"/>
</dbReference>
<feature type="transmembrane region" description="Helical" evidence="8">
    <location>
        <begin position="250"/>
        <end position="269"/>
    </location>
</feature>
<dbReference type="PANTHER" id="PTHR33362:SF5">
    <property type="entry name" value="C4-DICARBOXYLATE TRAP TRANSPORTER LARGE PERMEASE PROTEIN DCTM"/>
    <property type="match status" value="1"/>
</dbReference>
<dbReference type="RefSeq" id="WP_076530838.1">
    <property type="nucleotide sequence ID" value="NZ_BMEH01000003.1"/>
</dbReference>
<dbReference type="InterPro" id="IPR004681">
    <property type="entry name" value="TRAP_DctM"/>
</dbReference>
<keyword evidence="6 8" id="KW-0472">Membrane</keyword>
<name>A0A1N7NDF1_9RHOB</name>
<comment type="subcellular location">
    <subcellularLocation>
        <location evidence="1 7">Cell inner membrane</location>
        <topology evidence="1 7">Multi-pass membrane protein</topology>
    </subcellularLocation>
</comment>
<keyword evidence="3 7" id="KW-0997">Cell inner membrane</keyword>
<evidence type="ECO:0000259" key="9">
    <source>
        <dbReference type="Pfam" id="PF06808"/>
    </source>
</evidence>
<evidence type="ECO:0000256" key="2">
    <source>
        <dbReference type="ARBA" id="ARBA00022475"/>
    </source>
</evidence>
<keyword evidence="4 8" id="KW-0812">Transmembrane</keyword>
<feature type="transmembrane region" description="Helical" evidence="8">
    <location>
        <begin position="313"/>
        <end position="334"/>
    </location>
</feature>
<keyword evidence="2" id="KW-1003">Cell membrane</keyword>
<dbReference type="GO" id="GO:0005886">
    <property type="term" value="C:plasma membrane"/>
    <property type="evidence" value="ECO:0007669"/>
    <property type="project" value="UniProtKB-SubCell"/>
</dbReference>
<dbReference type="InterPro" id="IPR010656">
    <property type="entry name" value="DctM"/>
</dbReference>